<organism evidence="1">
    <name type="scientific">viral metagenome</name>
    <dbReference type="NCBI Taxonomy" id="1070528"/>
    <lineage>
        <taxon>unclassified sequences</taxon>
        <taxon>metagenomes</taxon>
        <taxon>organismal metagenomes</taxon>
    </lineage>
</organism>
<name>A0A6C0CBH2_9ZZZZ</name>
<proteinExistence type="predicted"/>
<dbReference type="AlphaFoldDB" id="A0A6C0CBH2"/>
<sequence>MASENGIVLETIKNSIYNILEEEYTNYLETHKLLLIEKKKLENVVSDYYITNSKTIKSKIRELLKEKFVYDYNSTLVEHILLDIFQEKDINVLKIVNELDALQNKNLKEFVLPLINNSLNLNISLVDNYIIINSTNPKDITQHTSLYENISKYKFIYSINNDLLHNYENAEKINVIKKHLEENTTNTVTIQCYYLKE</sequence>
<evidence type="ECO:0000313" key="1">
    <source>
        <dbReference type="EMBL" id="QHT01938.1"/>
    </source>
</evidence>
<dbReference type="EMBL" id="MN739384">
    <property type="protein sequence ID" value="QHT01938.1"/>
    <property type="molecule type" value="Genomic_DNA"/>
</dbReference>
<protein>
    <submittedName>
        <fullName evidence="1">Uncharacterized protein</fullName>
    </submittedName>
</protein>
<reference evidence="1" key="1">
    <citation type="journal article" date="2020" name="Nature">
        <title>Giant virus diversity and host interactions through global metagenomics.</title>
        <authorList>
            <person name="Schulz F."/>
            <person name="Roux S."/>
            <person name="Paez-Espino D."/>
            <person name="Jungbluth S."/>
            <person name="Walsh D.A."/>
            <person name="Denef V.J."/>
            <person name="McMahon K.D."/>
            <person name="Konstantinidis K.T."/>
            <person name="Eloe-Fadrosh E.A."/>
            <person name="Kyrpides N.C."/>
            <person name="Woyke T."/>
        </authorList>
    </citation>
    <scope>NUCLEOTIDE SEQUENCE</scope>
    <source>
        <strain evidence="1">GVMAG-M-3300020523-10</strain>
    </source>
</reference>
<accession>A0A6C0CBH2</accession>